<evidence type="ECO:0000313" key="2">
    <source>
        <dbReference type="EMBL" id="KAF2760211.1"/>
    </source>
</evidence>
<dbReference type="EMBL" id="ML996568">
    <property type="protein sequence ID" value="KAF2760211.1"/>
    <property type="molecule type" value="Genomic_DNA"/>
</dbReference>
<evidence type="ECO:0000313" key="3">
    <source>
        <dbReference type="Proteomes" id="UP000799437"/>
    </source>
</evidence>
<dbReference type="RefSeq" id="XP_033602662.1">
    <property type="nucleotide sequence ID" value="XM_033745302.1"/>
</dbReference>
<sequence>MTSSYHPNSLGGEDARSKHFSQSDTYYDSRYDSSPRAASSDYPRSYYPAHRGRSRRRRPSSIISSDSSSDSPSPLRTRSRSRRRHHRPRSVSRRRHTEDVATKEEKSWYNKKSLWTGLATIATIASLVPSAMAVKQTGRSARATEKSAAAVTKSARATLQSANATKMSAGASMLGARAAINSGVAQGHMDFDGRYTGPATHMSARKAIDNGGYPPPLQRAVGMTRLS</sequence>
<accession>A0A6A6WGE1</accession>
<reference evidence="2" key="1">
    <citation type="journal article" date="2020" name="Stud. Mycol.">
        <title>101 Dothideomycetes genomes: a test case for predicting lifestyles and emergence of pathogens.</title>
        <authorList>
            <person name="Haridas S."/>
            <person name="Albert R."/>
            <person name="Binder M."/>
            <person name="Bloem J."/>
            <person name="Labutti K."/>
            <person name="Salamov A."/>
            <person name="Andreopoulos B."/>
            <person name="Baker S."/>
            <person name="Barry K."/>
            <person name="Bills G."/>
            <person name="Bluhm B."/>
            <person name="Cannon C."/>
            <person name="Castanera R."/>
            <person name="Culley D."/>
            <person name="Daum C."/>
            <person name="Ezra D."/>
            <person name="Gonzalez J."/>
            <person name="Henrissat B."/>
            <person name="Kuo A."/>
            <person name="Liang C."/>
            <person name="Lipzen A."/>
            <person name="Lutzoni F."/>
            <person name="Magnuson J."/>
            <person name="Mondo S."/>
            <person name="Nolan M."/>
            <person name="Ohm R."/>
            <person name="Pangilinan J."/>
            <person name="Park H.-J."/>
            <person name="Ramirez L."/>
            <person name="Alfaro M."/>
            <person name="Sun H."/>
            <person name="Tritt A."/>
            <person name="Yoshinaga Y."/>
            <person name="Zwiers L.-H."/>
            <person name="Turgeon B."/>
            <person name="Goodwin S."/>
            <person name="Spatafora J."/>
            <person name="Crous P."/>
            <person name="Grigoriev I."/>
        </authorList>
    </citation>
    <scope>NUCLEOTIDE SEQUENCE</scope>
    <source>
        <strain evidence="2">CBS 121739</strain>
    </source>
</reference>
<feature type="region of interest" description="Disordered" evidence="1">
    <location>
        <begin position="1"/>
        <end position="106"/>
    </location>
</feature>
<dbReference type="AlphaFoldDB" id="A0A6A6WGE1"/>
<name>A0A6A6WGE1_9PEZI</name>
<feature type="compositionally biased region" description="Basic residues" evidence="1">
    <location>
        <begin position="77"/>
        <end position="95"/>
    </location>
</feature>
<feature type="compositionally biased region" description="Low complexity" evidence="1">
    <location>
        <begin position="60"/>
        <end position="76"/>
    </location>
</feature>
<dbReference type="GeneID" id="54486356"/>
<feature type="compositionally biased region" description="Basic residues" evidence="1">
    <location>
        <begin position="50"/>
        <end position="59"/>
    </location>
</feature>
<feature type="region of interest" description="Disordered" evidence="1">
    <location>
        <begin position="206"/>
        <end position="227"/>
    </location>
</feature>
<gene>
    <name evidence="2" type="ORF">EJ05DRAFT_483979</name>
</gene>
<dbReference type="OrthoDB" id="3795260at2759"/>
<dbReference type="Proteomes" id="UP000799437">
    <property type="component" value="Unassembled WGS sequence"/>
</dbReference>
<proteinExistence type="predicted"/>
<protein>
    <submittedName>
        <fullName evidence="2">Uncharacterized protein</fullName>
    </submittedName>
</protein>
<evidence type="ECO:0000256" key="1">
    <source>
        <dbReference type="SAM" id="MobiDB-lite"/>
    </source>
</evidence>
<feature type="compositionally biased region" description="Basic and acidic residues" evidence="1">
    <location>
        <begin position="96"/>
        <end position="106"/>
    </location>
</feature>
<keyword evidence="3" id="KW-1185">Reference proteome</keyword>
<organism evidence="2 3">
    <name type="scientific">Pseudovirgaria hyperparasitica</name>
    <dbReference type="NCBI Taxonomy" id="470096"/>
    <lineage>
        <taxon>Eukaryota</taxon>
        <taxon>Fungi</taxon>
        <taxon>Dikarya</taxon>
        <taxon>Ascomycota</taxon>
        <taxon>Pezizomycotina</taxon>
        <taxon>Dothideomycetes</taxon>
        <taxon>Dothideomycetes incertae sedis</taxon>
        <taxon>Acrospermales</taxon>
        <taxon>Acrospermaceae</taxon>
        <taxon>Pseudovirgaria</taxon>
    </lineage>
</organism>